<keyword evidence="2" id="KW-1003">Cell membrane</keyword>
<dbReference type="Gene3D" id="1.10.8.500">
    <property type="entry name" value="HAMP domain in histidine kinase"/>
    <property type="match status" value="1"/>
</dbReference>
<feature type="transmembrane region" description="Helical" evidence="10">
    <location>
        <begin position="303"/>
        <end position="322"/>
    </location>
</feature>
<evidence type="ECO:0000256" key="4">
    <source>
        <dbReference type="ARBA" id="ARBA00022692"/>
    </source>
</evidence>
<dbReference type="PANTHER" id="PTHR32089:SF112">
    <property type="entry name" value="LYSOZYME-LIKE PROTEIN-RELATED"/>
    <property type="match status" value="1"/>
</dbReference>
<dbReference type="GO" id="GO:0006935">
    <property type="term" value="P:chemotaxis"/>
    <property type="evidence" value="ECO:0007669"/>
    <property type="project" value="UniProtKB-KW"/>
</dbReference>
<gene>
    <name evidence="13" type="ORF">SAMN05421830_10465</name>
</gene>
<comment type="caution">
    <text evidence="13">The sequence shown here is derived from an EMBL/GenBank/DDBJ whole genome shotgun (WGS) entry which is preliminary data.</text>
</comment>
<keyword evidence="6 10" id="KW-0472">Membrane</keyword>
<dbReference type="InterPro" id="IPR003660">
    <property type="entry name" value="HAMP_dom"/>
</dbReference>
<dbReference type="SMART" id="SM00283">
    <property type="entry name" value="MA"/>
    <property type="match status" value="1"/>
</dbReference>
<dbReference type="Pfam" id="PF00672">
    <property type="entry name" value="HAMP"/>
    <property type="match status" value="1"/>
</dbReference>
<dbReference type="Pfam" id="PF02743">
    <property type="entry name" value="dCache_1"/>
    <property type="match status" value="1"/>
</dbReference>
<keyword evidence="7 9" id="KW-0807">Transducer</keyword>
<dbReference type="PROSITE" id="PS50111">
    <property type="entry name" value="CHEMOTAXIS_TRANSDUC_2"/>
    <property type="match status" value="1"/>
</dbReference>
<evidence type="ECO:0000313" key="14">
    <source>
        <dbReference type="Proteomes" id="UP000199581"/>
    </source>
</evidence>
<dbReference type="InterPro" id="IPR033479">
    <property type="entry name" value="dCache_1"/>
</dbReference>
<dbReference type="CDD" id="cd12912">
    <property type="entry name" value="PDC2_MCP_like"/>
    <property type="match status" value="1"/>
</dbReference>
<keyword evidence="3" id="KW-0145">Chemotaxis</keyword>
<accession>A0A8G2C271</accession>
<keyword evidence="4 10" id="KW-0812">Transmembrane</keyword>
<reference evidence="13 14" key="1">
    <citation type="submission" date="2016-10" db="EMBL/GenBank/DDBJ databases">
        <authorList>
            <person name="Varghese N."/>
            <person name="Submissions S."/>
        </authorList>
    </citation>
    <scope>NUCLEOTIDE SEQUENCE [LARGE SCALE GENOMIC DNA]</scope>
    <source>
        <strain evidence="13 14">DSM 1741</strain>
    </source>
</reference>
<evidence type="ECO:0000256" key="3">
    <source>
        <dbReference type="ARBA" id="ARBA00022500"/>
    </source>
</evidence>
<dbReference type="InterPro" id="IPR029151">
    <property type="entry name" value="Sensor-like_sf"/>
</dbReference>
<comment type="similarity">
    <text evidence="8">Belongs to the methyl-accepting chemotaxis (MCP) protein family.</text>
</comment>
<evidence type="ECO:0000256" key="7">
    <source>
        <dbReference type="ARBA" id="ARBA00023224"/>
    </source>
</evidence>
<feature type="domain" description="Methyl-accepting transducer" evidence="11">
    <location>
        <begin position="403"/>
        <end position="632"/>
    </location>
</feature>
<organism evidence="13 14">
    <name type="scientific">Desulfomicrobium norvegicum (strain DSM 1741 / NCIMB 8310)</name>
    <name type="common">Desulfovibrio baculatus (strain Norway 4)</name>
    <name type="synonym">Desulfovibrio desulfuricans (strain Norway 4)</name>
    <dbReference type="NCBI Taxonomy" id="52561"/>
    <lineage>
        <taxon>Bacteria</taxon>
        <taxon>Pseudomonadati</taxon>
        <taxon>Thermodesulfobacteriota</taxon>
        <taxon>Desulfovibrionia</taxon>
        <taxon>Desulfovibrionales</taxon>
        <taxon>Desulfomicrobiaceae</taxon>
        <taxon>Desulfomicrobium</taxon>
    </lineage>
</organism>
<protein>
    <submittedName>
        <fullName evidence="13">Methyl-accepting chemotaxis sensory transducer with Cache sensor</fullName>
    </submittedName>
</protein>
<dbReference type="Proteomes" id="UP000199581">
    <property type="component" value="Unassembled WGS sequence"/>
</dbReference>
<dbReference type="Gene3D" id="3.30.450.20">
    <property type="entry name" value="PAS domain"/>
    <property type="match status" value="2"/>
</dbReference>
<evidence type="ECO:0000256" key="6">
    <source>
        <dbReference type="ARBA" id="ARBA00023136"/>
    </source>
</evidence>
<evidence type="ECO:0000256" key="10">
    <source>
        <dbReference type="SAM" id="Phobius"/>
    </source>
</evidence>
<evidence type="ECO:0000313" key="13">
    <source>
        <dbReference type="EMBL" id="SFL62214.1"/>
    </source>
</evidence>
<evidence type="ECO:0000259" key="11">
    <source>
        <dbReference type="PROSITE" id="PS50111"/>
    </source>
</evidence>
<dbReference type="SUPFAM" id="SSF103190">
    <property type="entry name" value="Sensory domain-like"/>
    <property type="match status" value="1"/>
</dbReference>
<comment type="subcellular location">
    <subcellularLocation>
        <location evidence="1">Cell membrane</location>
        <topology evidence="1">Multi-pass membrane protein</topology>
    </subcellularLocation>
</comment>
<proteinExistence type="inferred from homology"/>
<name>A0A8G2C271_DESNO</name>
<dbReference type="Gene3D" id="1.10.287.950">
    <property type="entry name" value="Methyl-accepting chemotaxis protein"/>
    <property type="match status" value="1"/>
</dbReference>
<dbReference type="EMBL" id="FOTO01000004">
    <property type="protein sequence ID" value="SFL62214.1"/>
    <property type="molecule type" value="Genomic_DNA"/>
</dbReference>
<dbReference type="GO" id="GO:0007165">
    <property type="term" value="P:signal transduction"/>
    <property type="evidence" value="ECO:0007669"/>
    <property type="project" value="UniProtKB-KW"/>
</dbReference>
<evidence type="ECO:0000256" key="8">
    <source>
        <dbReference type="ARBA" id="ARBA00029447"/>
    </source>
</evidence>
<dbReference type="SUPFAM" id="SSF58104">
    <property type="entry name" value="Methyl-accepting chemotaxis protein (MCP) signaling domain"/>
    <property type="match status" value="1"/>
</dbReference>
<evidence type="ECO:0000256" key="1">
    <source>
        <dbReference type="ARBA" id="ARBA00004651"/>
    </source>
</evidence>
<evidence type="ECO:0000256" key="2">
    <source>
        <dbReference type="ARBA" id="ARBA00022475"/>
    </source>
</evidence>
<dbReference type="AlphaFoldDB" id="A0A8G2C271"/>
<keyword evidence="14" id="KW-1185">Reference proteome</keyword>
<evidence type="ECO:0000256" key="9">
    <source>
        <dbReference type="PROSITE-ProRule" id="PRU00284"/>
    </source>
</evidence>
<sequence length="668" mass="71843">MKLSIRKKLLLAFTTTILTSILIICVVLGLQIRESSIDTFHNSAGKELSQIDRAIGIFVDKALKMTTMIARDALVLQADESLHSYVEETVKKAPKDIVRSPLEENIARFFKNIHTTHPEYVEVFLGTKWGGFVSSGESEMPPGYDPRKRPWYTTAMATPNKASISPAYLSTTGEAVISNMFPITTEGGEIIGCTGLDVGLGVLTELIEKSPMGQTGYVILVQDDGTILANPRHENLNFKKMNESDVPALAQLDTIDQGGMEVVMDGKDWFAQVHTIEGLGWKLIGVIEKEEVMIGFNSMLRKMAIMAVVLVAIFLTLAAFFANTMARPVINATGMLKDVAEGEGDLTRKLEVTSNDEIGEMARWFNTFLEKLRVIISEVVSNGGSLNNASDRLLSISQALTSGANEAARKAESVAAATQDLNTRFGSVAAAMEQTTQNTNMVATATEEMAVTITEIASNTEKARTVAGRAMTEADAATAAMSALGDAAMDIGKVTAIITEISDQTNLLALNATIEAARAGEAGRGFAVVANEIKELAKQTATATEEIKERIVEVQGTSKTTEGQIITISKIIEEINNIIASVAAAIEEQSVATRDIAGNVAQASQGLQEINVNVAQSSAVIRDISDEIADVNSAAESTNRNTAEVARNAEELRRLASNLFNLLGRFRT</sequence>
<evidence type="ECO:0000259" key="12">
    <source>
        <dbReference type="PROSITE" id="PS50885"/>
    </source>
</evidence>
<feature type="domain" description="HAMP" evidence="12">
    <location>
        <begin position="323"/>
        <end position="377"/>
    </location>
</feature>
<dbReference type="SMART" id="SM00304">
    <property type="entry name" value="HAMP"/>
    <property type="match status" value="1"/>
</dbReference>
<dbReference type="CDD" id="cd12913">
    <property type="entry name" value="PDC1_MCP_like"/>
    <property type="match status" value="1"/>
</dbReference>
<evidence type="ECO:0000256" key="5">
    <source>
        <dbReference type="ARBA" id="ARBA00022989"/>
    </source>
</evidence>
<dbReference type="CDD" id="cd06225">
    <property type="entry name" value="HAMP"/>
    <property type="match status" value="1"/>
</dbReference>
<keyword evidence="5 10" id="KW-1133">Transmembrane helix</keyword>
<dbReference type="PANTHER" id="PTHR32089">
    <property type="entry name" value="METHYL-ACCEPTING CHEMOTAXIS PROTEIN MCPB"/>
    <property type="match status" value="1"/>
</dbReference>
<dbReference type="OrthoDB" id="5348717at2"/>
<dbReference type="PROSITE" id="PS50885">
    <property type="entry name" value="HAMP"/>
    <property type="match status" value="1"/>
</dbReference>
<dbReference type="Pfam" id="PF00015">
    <property type="entry name" value="MCPsignal"/>
    <property type="match status" value="1"/>
</dbReference>
<dbReference type="RefSeq" id="WP_092191029.1">
    <property type="nucleotide sequence ID" value="NZ_FOTO01000004.1"/>
</dbReference>
<dbReference type="GO" id="GO:0005886">
    <property type="term" value="C:plasma membrane"/>
    <property type="evidence" value="ECO:0007669"/>
    <property type="project" value="UniProtKB-SubCell"/>
</dbReference>
<dbReference type="InterPro" id="IPR004089">
    <property type="entry name" value="MCPsignal_dom"/>
</dbReference>